<dbReference type="Pfam" id="PF07261">
    <property type="entry name" value="DnaB_2"/>
    <property type="match status" value="1"/>
</dbReference>
<dbReference type="EMBL" id="JARTLI010000029">
    <property type="protein sequence ID" value="MED5052675.1"/>
    <property type="molecule type" value="Genomic_DNA"/>
</dbReference>
<name>A0ABD5IY52_9BACL</name>
<feature type="region of interest" description="Disordered" evidence="2">
    <location>
        <begin position="226"/>
        <end position="250"/>
    </location>
</feature>
<dbReference type="InterPro" id="IPR034829">
    <property type="entry name" value="DnaD-like_sf"/>
</dbReference>
<dbReference type="InterPro" id="IPR053162">
    <property type="entry name" value="DnaD"/>
</dbReference>
<accession>A0ABD5IY52</accession>
<comment type="caution">
    <text evidence="4">The sequence shown here is derived from an EMBL/GenBank/DDBJ whole genome shotgun (WGS) entry which is preliminary data.</text>
</comment>
<evidence type="ECO:0000313" key="5">
    <source>
        <dbReference type="Proteomes" id="UP001339962"/>
    </source>
</evidence>
<dbReference type="NCBIfam" id="TIGR01446">
    <property type="entry name" value="DnaD_dom"/>
    <property type="match status" value="1"/>
</dbReference>
<dbReference type="Proteomes" id="UP001339962">
    <property type="component" value="Unassembled WGS sequence"/>
</dbReference>
<proteinExistence type="inferred from homology"/>
<feature type="compositionally biased region" description="Basic and acidic residues" evidence="2">
    <location>
        <begin position="240"/>
        <end position="250"/>
    </location>
</feature>
<dbReference type="RefSeq" id="WP_328218919.1">
    <property type="nucleotide sequence ID" value="NZ_JARTLI010000029.1"/>
</dbReference>
<feature type="region of interest" description="Disordered" evidence="2">
    <location>
        <begin position="96"/>
        <end position="124"/>
    </location>
</feature>
<organism evidence="4 5">
    <name type="scientific">Anoxybacteroides rupiense</name>
    <dbReference type="NCBI Taxonomy" id="311460"/>
    <lineage>
        <taxon>Bacteria</taxon>
        <taxon>Bacillati</taxon>
        <taxon>Bacillota</taxon>
        <taxon>Bacilli</taxon>
        <taxon>Bacillales</taxon>
        <taxon>Anoxybacillaceae</taxon>
        <taxon>Anoxybacteroides</taxon>
    </lineage>
</organism>
<dbReference type="PANTHER" id="PTHR37293:SF9">
    <property type="entry name" value="PHI ETA ORF 22-LIKE PROTEIN"/>
    <property type="match status" value="1"/>
</dbReference>
<evidence type="ECO:0000313" key="4">
    <source>
        <dbReference type="EMBL" id="MED5052675.1"/>
    </source>
</evidence>
<dbReference type="AlphaFoldDB" id="A0ABD5IY52"/>
<gene>
    <name evidence="4" type="ORF">P9850_12705</name>
</gene>
<sequence>MSIFRVEKKSNYVVLDKEFLNDKRLSWQAKGLLAYMLSMPNDWVFRIDDLKNRSTNGRDSTKSIIKELQEYGYIIKEQTRQQGKFSNNQYIVLERPNSPLTEKPLTDNPLTEKPSTENPPLLNNKELNNELLSNKEKLDVVVVNAHRFYQANFGPMSPFIGECITKWVEDTSDEIVIEAMKRALKQQKKWNYAEGILQDWKQNNLHTIEDIEAYEREFHRKREEVNDREVRKHRRGVSRSAKEGSKSYEQVLREAEAARRAWGGS</sequence>
<protein>
    <submittedName>
        <fullName evidence="4">DnaD domain protein</fullName>
    </submittedName>
</protein>
<feature type="domain" description="DnaB/C C-terminal" evidence="3">
    <location>
        <begin position="147"/>
        <end position="215"/>
    </location>
</feature>
<evidence type="ECO:0000259" key="3">
    <source>
        <dbReference type="Pfam" id="PF07261"/>
    </source>
</evidence>
<dbReference type="InterPro" id="IPR006343">
    <property type="entry name" value="DnaB/C_C"/>
</dbReference>
<dbReference type="SUPFAM" id="SSF158499">
    <property type="entry name" value="DnaD domain-like"/>
    <property type="match status" value="1"/>
</dbReference>
<evidence type="ECO:0000256" key="1">
    <source>
        <dbReference type="ARBA" id="ARBA00093462"/>
    </source>
</evidence>
<dbReference type="PANTHER" id="PTHR37293">
    <property type="entry name" value="PHAGE REPLICATION PROTEIN-RELATED"/>
    <property type="match status" value="1"/>
</dbReference>
<evidence type="ECO:0000256" key="2">
    <source>
        <dbReference type="SAM" id="MobiDB-lite"/>
    </source>
</evidence>
<comment type="similarity">
    <text evidence="1">Belongs to the DnaB/DnaD family.</text>
</comment>
<reference evidence="4 5" key="1">
    <citation type="submission" date="2023-03" db="EMBL/GenBank/DDBJ databases">
        <title>Bacillus Genome Sequencing.</title>
        <authorList>
            <person name="Dunlap C."/>
        </authorList>
    </citation>
    <scope>NUCLEOTIDE SEQUENCE [LARGE SCALE GENOMIC DNA]</scope>
    <source>
        <strain evidence="4 5">NRS-38</strain>
    </source>
</reference>
<dbReference type="Gene3D" id="1.10.10.630">
    <property type="entry name" value="DnaD domain-like"/>
    <property type="match status" value="1"/>
</dbReference>